<dbReference type="SUPFAM" id="SSF55383">
    <property type="entry name" value="Copper amine oxidase, domain N"/>
    <property type="match status" value="1"/>
</dbReference>
<evidence type="ECO:0000256" key="3">
    <source>
        <dbReference type="SAM" id="Coils"/>
    </source>
</evidence>
<keyword evidence="3" id="KW-0175">Coiled coil</keyword>
<keyword evidence="2" id="KW-0326">Glycosidase</keyword>
<dbReference type="InterPro" id="IPR036582">
    <property type="entry name" value="Mao_N_sf"/>
</dbReference>
<evidence type="ECO:0000313" key="6">
    <source>
        <dbReference type="Proteomes" id="UP000647416"/>
    </source>
</evidence>
<dbReference type="SUPFAM" id="SSF51445">
    <property type="entry name" value="(Trans)glycosidases"/>
    <property type="match status" value="1"/>
</dbReference>
<dbReference type="InterPro" id="IPR013529">
    <property type="entry name" value="Glyco_hydro_42_N"/>
</dbReference>
<keyword evidence="6" id="KW-1185">Reference proteome</keyword>
<dbReference type="Pfam" id="PF02018">
    <property type="entry name" value="CBM_4_9"/>
    <property type="match status" value="1"/>
</dbReference>
<dbReference type="Gene3D" id="3.20.20.80">
    <property type="entry name" value="Glycosidases"/>
    <property type="match status" value="1"/>
</dbReference>
<evidence type="ECO:0000256" key="1">
    <source>
        <dbReference type="ARBA" id="ARBA00022801"/>
    </source>
</evidence>
<dbReference type="InterPro" id="IPR017853">
    <property type="entry name" value="GH"/>
</dbReference>
<dbReference type="InterPro" id="IPR008979">
    <property type="entry name" value="Galactose-bd-like_sf"/>
</dbReference>
<comment type="caution">
    <text evidence="5">The sequence shown here is derived from an EMBL/GenBank/DDBJ whole genome shotgun (WGS) entry which is preliminary data.</text>
</comment>
<protein>
    <submittedName>
        <fullName evidence="5">Beta-galactosidase</fullName>
    </submittedName>
</protein>
<dbReference type="GO" id="GO:0009341">
    <property type="term" value="C:beta-galactosidase complex"/>
    <property type="evidence" value="ECO:0007669"/>
    <property type="project" value="InterPro"/>
</dbReference>
<dbReference type="InterPro" id="IPR000421">
    <property type="entry name" value="FA58C"/>
</dbReference>
<dbReference type="Gene3D" id="3.30.457.10">
    <property type="entry name" value="Copper amine oxidase-like, N-terminal domain"/>
    <property type="match status" value="1"/>
</dbReference>
<feature type="coiled-coil region" evidence="3">
    <location>
        <begin position="326"/>
        <end position="361"/>
    </location>
</feature>
<dbReference type="PROSITE" id="PS50022">
    <property type="entry name" value="FA58C_3"/>
    <property type="match status" value="1"/>
</dbReference>
<proteinExistence type="predicted"/>
<dbReference type="GO" id="GO:0004565">
    <property type="term" value="F:beta-galactosidase activity"/>
    <property type="evidence" value="ECO:0007669"/>
    <property type="project" value="InterPro"/>
</dbReference>
<evidence type="ECO:0000259" key="4">
    <source>
        <dbReference type="PROSITE" id="PS50022"/>
    </source>
</evidence>
<sequence length="931" mass="105785">MIKKAISFLILLCMLISVFPLGVFAEEDRTFLFNGEPSQFDIEEKDGIYMISSNFAETMGIDKIAYNNGEKTVFSKDNVSVICENMSKTVYINGTAREISGAPYLKNGVLYVPLDTVVKALGFQIKYDDLLNTADIYVASEIEKTVNNAEVIDGMYLSDELLSNTSFEEDFVLKGGWSNRVSSTVMQSADVVHSGKFSGMVTKRPSGWASIGQDVTQIMKEYGTGKYRIRGFVRTKDEPCNMTIKIQVQTTDSQKINSEETEGGVLIVNSDGWTEFDYIADLEWDLSVSLATFYCEATSNTGKTCEVQDYYVDDCSLTKLMSEEEYYAVVENKVKEKDEAEELENEKNARANEILEKYKDDALDVYYPAESREILKNPYKGLIIYPGRQLFDEESAKWGGGIGSILYHRYSWCYMEPQEGVYNWDILDKNIALCQKYGMQLGLGIGSTVNFNSTTNYNQDTPEWVFEAGCKYILEDRGNGCVLKIPDYDDPIFREKMQNMIDAFSERYNDNETIAYVDMRNYGNWGEWHFYKFPISDKLDKQRTNKEFFAYVDMFKDMRLPALSFVAKPDVTKHALDTFGAGIRGDGLVSPAEMDKHKNMNLVEGKAMAVGEWFEQYATVYQPGGKYAAYFDFVPILFERQIREGHISSIAFLNWDANNAYKLWKDMYDRAANYVGYWYKPVKIEHSKDITKGIFKLKVKNDGVAPLFAGYEKKAVVKLALADKNNKILDTVTLEGIDPLYWNPGEMTDCVGEYEFKNTDGGEKLLFGVFTREQNENPNVKLGINAKVVNGWYDISSMSKSDSANVAHNKLFSAKELYADEGYGFRQPDYACDNDMSTYWANKCANGNYLEIDFGEEKSVSQVSLTSAENIKVKYSIELFRNGKWTEVSNGVSISSKGTNVKFRTAKGEKLRFVIDEDKDAVVKICEMKVW</sequence>
<organism evidence="5 6">
    <name type="scientific">Qingrenia yutianensis</name>
    <dbReference type="NCBI Taxonomy" id="2763676"/>
    <lineage>
        <taxon>Bacteria</taxon>
        <taxon>Bacillati</taxon>
        <taxon>Bacillota</taxon>
        <taxon>Clostridia</taxon>
        <taxon>Eubacteriales</taxon>
        <taxon>Oscillospiraceae</taxon>
        <taxon>Qingrenia</taxon>
    </lineage>
</organism>
<dbReference type="RefSeq" id="WP_262431727.1">
    <property type="nucleotide sequence ID" value="NZ_JACRTE010000004.1"/>
</dbReference>
<dbReference type="Gene3D" id="2.60.120.260">
    <property type="entry name" value="Galactose-binding domain-like"/>
    <property type="match status" value="2"/>
</dbReference>
<dbReference type="AlphaFoldDB" id="A0A926FDC4"/>
<dbReference type="InterPro" id="IPR003305">
    <property type="entry name" value="CenC_carb-bd"/>
</dbReference>
<keyword evidence="1" id="KW-0378">Hydrolase</keyword>
<evidence type="ECO:0000256" key="2">
    <source>
        <dbReference type="ARBA" id="ARBA00023295"/>
    </source>
</evidence>
<dbReference type="Proteomes" id="UP000647416">
    <property type="component" value="Unassembled WGS sequence"/>
</dbReference>
<dbReference type="EMBL" id="JACRTE010000004">
    <property type="protein sequence ID" value="MBC8596200.1"/>
    <property type="molecule type" value="Genomic_DNA"/>
</dbReference>
<dbReference type="InterPro" id="IPR012854">
    <property type="entry name" value="Cu_amine_oxidase-like_N"/>
</dbReference>
<dbReference type="Pfam" id="PF07833">
    <property type="entry name" value="Cu_amine_oxidN1"/>
    <property type="match status" value="1"/>
</dbReference>
<dbReference type="Pfam" id="PF02449">
    <property type="entry name" value="Glyco_hydro_42"/>
    <property type="match status" value="1"/>
</dbReference>
<feature type="domain" description="F5/8 type C" evidence="4">
    <location>
        <begin position="799"/>
        <end position="899"/>
    </location>
</feature>
<evidence type="ECO:0000313" key="5">
    <source>
        <dbReference type="EMBL" id="MBC8596200.1"/>
    </source>
</evidence>
<dbReference type="SUPFAM" id="SSF49785">
    <property type="entry name" value="Galactose-binding domain-like"/>
    <property type="match status" value="2"/>
</dbReference>
<gene>
    <name evidence="5" type="ORF">H8706_04860</name>
</gene>
<dbReference type="Pfam" id="PF00754">
    <property type="entry name" value="F5_F8_type_C"/>
    <property type="match status" value="1"/>
</dbReference>
<dbReference type="GO" id="GO:0005975">
    <property type="term" value="P:carbohydrate metabolic process"/>
    <property type="evidence" value="ECO:0007669"/>
    <property type="project" value="InterPro"/>
</dbReference>
<name>A0A926FDC4_9FIRM</name>
<reference evidence="5" key="1">
    <citation type="submission" date="2020-08" db="EMBL/GenBank/DDBJ databases">
        <title>Genome public.</title>
        <authorList>
            <person name="Liu C."/>
            <person name="Sun Q."/>
        </authorList>
    </citation>
    <scope>NUCLEOTIDE SEQUENCE</scope>
    <source>
        <strain evidence="5">NSJ-50</strain>
    </source>
</reference>
<accession>A0A926FDC4</accession>